<keyword evidence="3" id="KW-1185">Reference proteome</keyword>
<gene>
    <name evidence="2" type="ORF">SKL01_17490</name>
</gene>
<dbReference type="GeneID" id="69904998"/>
<comment type="caution">
    <text evidence="2">The sequence shown here is derived from an EMBL/GenBank/DDBJ whole genome shotgun (WGS) entry which is preliminary data.</text>
</comment>
<dbReference type="InterPro" id="IPR048799">
    <property type="entry name" value="P68_RBP_TagC-like_beta-prop"/>
</dbReference>
<evidence type="ECO:0000313" key="3">
    <source>
        <dbReference type="Proteomes" id="UP000321040"/>
    </source>
</evidence>
<evidence type="ECO:0000259" key="1">
    <source>
        <dbReference type="Pfam" id="PF21311"/>
    </source>
</evidence>
<feature type="domain" description="P68 RBP/TagC-like beta-propeller" evidence="1">
    <location>
        <begin position="161"/>
        <end position="421"/>
    </location>
</feature>
<evidence type="ECO:0000313" key="2">
    <source>
        <dbReference type="EMBL" id="GEP82571.1"/>
    </source>
</evidence>
<dbReference type="Pfam" id="PF21311">
    <property type="entry name" value="Phage_RBD_prop"/>
    <property type="match status" value="1"/>
</dbReference>
<name>A0ABQ0XMA7_9STAP</name>
<proteinExistence type="predicted"/>
<dbReference type="RefSeq" id="WP_103295462.1">
    <property type="nucleotide sequence ID" value="NZ_BKAQ01000014.1"/>
</dbReference>
<dbReference type="EMBL" id="BKAQ01000014">
    <property type="protein sequence ID" value="GEP82571.1"/>
    <property type="molecule type" value="Genomic_DNA"/>
</dbReference>
<protein>
    <submittedName>
        <fullName evidence="2">Minor structural protein</fullName>
    </submittedName>
</protein>
<accession>A0ABQ0XMA7</accession>
<organism evidence="2 3">
    <name type="scientific">Staphylococcus kloosii</name>
    <dbReference type="NCBI Taxonomy" id="29384"/>
    <lineage>
        <taxon>Bacteria</taxon>
        <taxon>Bacillati</taxon>
        <taxon>Bacillota</taxon>
        <taxon>Bacilli</taxon>
        <taxon>Bacillales</taxon>
        <taxon>Staphylococcaceae</taxon>
        <taxon>Staphylococcus</taxon>
    </lineage>
</organism>
<dbReference type="Proteomes" id="UP000321040">
    <property type="component" value="Unassembled WGS sequence"/>
</dbReference>
<reference evidence="2 3" key="1">
    <citation type="submission" date="2019-07" db="EMBL/GenBank/DDBJ databases">
        <title>Whole genome shotgun sequence of Staphylococcus kloosii NBRC 109624.</title>
        <authorList>
            <person name="Hosoyama A."/>
            <person name="Uohara A."/>
            <person name="Ohji S."/>
            <person name="Ichikawa N."/>
        </authorList>
    </citation>
    <scope>NUCLEOTIDE SEQUENCE [LARGE SCALE GENOMIC DNA]</scope>
    <source>
        <strain evidence="2 3">NBRC 109624</strain>
    </source>
</reference>
<sequence>MEQLNLQKSLTLTLGQEFRQQLHTNFVRTEDFVNELKQYQNYHENDEVNAHNSEQINHIINGNVKNALVDLDKRISNLVLSKAKNSLQEVKDARVDNKGESHDTLYDRLRSDASEYTLDKDTVMQSVEDAKNKVLAQEFMFDIPNQGWQYLTNLSPFTNSVMQSFHLDNRTGIFYQTQVYGSNYKLTKMKTNGQLLSQMEVVGGGHGTHNGYRWIDDKLWIYSFILDNDGNNKLVRFSYKPNVSIKYGDYDMEEVFTGHKDLPYITPVINEHEGLILFRIEYPSSEWTTRDARNYIEVRRLKDIDNRVDKVLYRMDIPLRLTDGTIGQPMQGIAFDENKLYWYSGDSDPAIPNFITVFDYTTGKQLYQKACDIGKIGNEFPGNFAEAEGLQIYYDIETGKKALLAGVTVGAPNYRAHQIHGIFMRDVYDKLTAQATPVLMTETGGRTKTYPLSEYNRLADVTEPGDYYMTTVDTMKLTDFPVPPEMRTAGWFLHVSASNVAGDAQQTLIRNSYTRDLMIFKRMVSTYRLGGGEISTTNWNHIKSDSVNGAAEGVPDYITNMNQLGVITNKRWYIDTERSSQLKDHPNPGVAGWTCDVESISSSTFKVVLSRVTTGAAIQKYEAYFDANKKVRNSPWTLFQGVTV</sequence>